<comment type="similarity">
    <text evidence="1 6">Belongs to the methyltransferase superfamily. PrmA family.</text>
</comment>
<proteinExistence type="inferred from homology"/>
<dbReference type="Gene3D" id="3.40.50.150">
    <property type="entry name" value="Vaccinia Virus protein VP39"/>
    <property type="match status" value="1"/>
</dbReference>
<keyword evidence="7" id="KW-0689">Ribosomal protein</keyword>
<sequence>MRKLLRVDITVPGGGETAELLEAWLAGRAAQGWEEAVLEDGETVRFRVHMEDAPPARAFAEEVAADWPDLPREVSTLEEEDWGAAWMAFFTPIEVGGVYEILPPWMADHDTGGKKPILIEPKMAFGTGHHPTTALCLEAFAQAQTSGWLQPSMRFLDLGTGSGILGIGLCRLGLTGVGLDIDPQAVWCAADNLRLNGVEGSMSLAVGGVGSLAPDSRFEVVAANILAAPLMAMAKLLTRHVAQGGMLVLSGILETQADDVAAAYQATGLGQPVRRVSGEWASLSWQ</sequence>
<feature type="binding site" evidence="6">
    <location>
        <position position="224"/>
    </location>
    <ligand>
        <name>S-adenosyl-L-methionine</name>
        <dbReference type="ChEBI" id="CHEBI:59789"/>
    </ligand>
</feature>
<dbReference type="GO" id="GO:0008276">
    <property type="term" value="F:protein methyltransferase activity"/>
    <property type="evidence" value="ECO:0007669"/>
    <property type="project" value="UniProtKB-UniRule"/>
</dbReference>
<dbReference type="GO" id="GO:0005737">
    <property type="term" value="C:cytoplasm"/>
    <property type="evidence" value="ECO:0007669"/>
    <property type="project" value="UniProtKB-SubCell"/>
</dbReference>
<keyword evidence="4 6" id="KW-0808">Transferase</keyword>
<comment type="catalytic activity">
    <reaction evidence="6">
        <text>L-lysyl-[protein] + 3 S-adenosyl-L-methionine = N(6),N(6),N(6)-trimethyl-L-lysyl-[protein] + 3 S-adenosyl-L-homocysteine + 3 H(+)</text>
        <dbReference type="Rhea" id="RHEA:54192"/>
        <dbReference type="Rhea" id="RHEA-COMP:9752"/>
        <dbReference type="Rhea" id="RHEA-COMP:13826"/>
        <dbReference type="ChEBI" id="CHEBI:15378"/>
        <dbReference type="ChEBI" id="CHEBI:29969"/>
        <dbReference type="ChEBI" id="CHEBI:57856"/>
        <dbReference type="ChEBI" id="CHEBI:59789"/>
        <dbReference type="ChEBI" id="CHEBI:61961"/>
    </reaction>
</comment>
<dbReference type="CDD" id="cd02440">
    <property type="entry name" value="AdoMet_MTases"/>
    <property type="match status" value="1"/>
</dbReference>
<keyword evidence="2 6" id="KW-0963">Cytoplasm</keyword>
<organism evidence="7 8">
    <name type="scientific">Solidesulfovibrio carbinolicus</name>
    <dbReference type="NCBI Taxonomy" id="296842"/>
    <lineage>
        <taxon>Bacteria</taxon>
        <taxon>Pseudomonadati</taxon>
        <taxon>Thermodesulfobacteriota</taxon>
        <taxon>Desulfovibrionia</taxon>
        <taxon>Desulfovibrionales</taxon>
        <taxon>Desulfovibrionaceae</taxon>
        <taxon>Solidesulfovibrio</taxon>
    </lineage>
</organism>
<dbReference type="InterPro" id="IPR050078">
    <property type="entry name" value="Ribosomal_L11_MeTrfase_PrmA"/>
</dbReference>
<dbReference type="Pfam" id="PF06325">
    <property type="entry name" value="PrmA"/>
    <property type="match status" value="1"/>
</dbReference>
<feature type="binding site" evidence="6">
    <location>
        <position position="159"/>
    </location>
    <ligand>
        <name>S-adenosyl-L-methionine</name>
        <dbReference type="ChEBI" id="CHEBI:59789"/>
    </ligand>
</feature>
<name>A0A4P6HHA0_9BACT</name>
<feature type="binding site" evidence="6">
    <location>
        <position position="180"/>
    </location>
    <ligand>
        <name>S-adenosyl-L-methionine</name>
        <dbReference type="ChEBI" id="CHEBI:59789"/>
    </ligand>
</feature>
<protein>
    <recommendedName>
        <fullName evidence="6">Ribosomal protein L11 methyltransferase</fullName>
        <shortName evidence="6">L11 Mtase</shortName>
        <ecNumber evidence="6">2.1.1.-</ecNumber>
    </recommendedName>
</protein>
<accession>A0A4P6HHA0</accession>
<evidence type="ECO:0000256" key="5">
    <source>
        <dbReference type="ARBA" id="ARBA00022691"/>
    </source>
</evidence>
<dbReference type="GO" id="GO:0005840">
    <property type="term" value="C:ribosome"/>
    <property type="evidence" value="ECO:0007669"/>
    <property type="project" value="UniProtKB-KW"/>
</dbReference>
<evidence type="ECO:0000256" key="6">
    <source>
        <dbReference type="HAMAP-Rule" id="MF_00735"/>
    </source>
</evidence>
<dbReference type="EMBL" id="CP026538">
    <property type="protein sequence ID" value="QAZ66367.1"/>
    <property type="molecule type" value="Genomic_DNA"/>
</dbReference>
<evidence type="ECO:0000256" key="1">
    <source>
        <dbReference type="ARBA" id="ARBA00009741"/>
    </source>
</evidence>
<comment type="subcellular location">
    <subcellularLocation>
        <location evidence="6">Cytoplasm</location>
    </subcellularLocation>
</comment>
<dbReference type="InterPro" id="IPR004498">
    <property type="entry name" value="Ribosomal_PrmA_MeTrfase"/>
</dbReference>
<gene>
    <name evidence="6" type="primary">prmA</name>
    <name evidence="7" type="ORF">C3Y92_03560</name>
</gene>
<dbReference type="EC" id="2.1.1.-" evidence="6"/>
<comment type="function">
    <text evidence="6">Methylates ribosomal protein L11.</text>
</comment>
<dbReference type="SUPFAM" id="SSF53335">
    <property type="entry name" value="S-adenosyl-L-methionine-dependent methyltransferases"/>
    <property type="match status" value="1"/>
</dbReference>
<evidence type="ECO:0000256" key="2">
    <source>
        <dbReference type="ARBA" id="ARBA00022490"/>
    </source>
</evidence>
<dbReference type="RefSeq" id="WP_129349571.1">
    <property type="nucleotide sequence ID" value="NZ_CP026538.1"/>
</dbReference>
<dbReference type="AlphaFoldDB" id="A0A4P6HHA0"/>
<keyword evidence="7" id="KW-0687">Ribonucleoprotein</keyword>
<reference evidence="7 8" key="1">
    <citation type="submission" date="2018-02" db="EMBL/GenBank/DDBJ databases">
        <title>Genome sequence of Desulfovibrio carbinolicus DSM 3852.</title>
        <authorList>
            <person name="Wilbanks E."/>
            <person name="Skennerton C.T."/>
            <person name="Orphan V.J."/>
        </authorList>
    </citation>
    <scope>NUCLEOTIDE SEQUENCE [LARGE SCALE GENOMIC DNA]</scope>
    <source>
        <strain evidence="7 8">DSM 3852</strain>
    </source>
</reference>
<dbReference type="GO" id="GO:0032259">
    <property type="term" value="P:methylation"/>
    <property type="evidence" value="ECO:0007669"/>
    <property type="project" value="UniProtKB-KW"/>
</dbReference>
<keyword evidence="5 6" id="KW-0949">S-adenosyl-L-methionine</keyword>
<dbReference type="InterPro" id="IPR029063">
    <property type="entry name" value="SAM-dependent_MTases_sf"/>
</dbReference>
<keyword evidence="8" id="KW-1185">Reference proteome</keyword>
<evidence type="ECO:0000313" key="7">
    <source>
        <dbReference type="EMBL" id="QAZ66367.1"/>
    </source>
</evidence>
<dbReference type="Proteomes" id="UP000293296">
    <property type="component" value="Chromosome"/>
</dbReference>
<evidence type="ECO:0000256" key="3">
    <source>
        <dbReference type="ARBA" id="ARBA00022603"/>
    </source>
</evidence>
<dbReference type="PANTHER" id="PTHR43648:SF1">
    <property type="entry name" value="ELECTRON TRANSFER FLAVOPROTEIN BETA SUBUNIT LYSINE METHYLTRANSFERASE"/>
    <property type="match status" value="1"/>
</dbReference>
<evidence type="ECO:0000313" key="8">
    <source>
        <dbReference type="Proteomes" id="UP000293296"/>
    </source>
</evidence>
<dbReference type="HAMAP" id="MF_00735">
    <property type="entry name" value="Methyltr_PrmA"/>
    <property type="match status" value="1"/>
</dbReference>
<evidence type="ECO:0000256" key="4">
    <source>
        <dbReference type="ARBA" id="ARBA00022679"/>
    </source>
</evidence>
<dbReference type="OrthoDB" id="9785995at2"/>
<dbReference type="KEGG" id="dcb:C3Y92_03560"/>
<dbReference type="PANTHER" id="PTHR43648">
    <property type="entry name" value="ELECTRON TRANSFER FLAVOPROTEIN BETA SUBUNIT LYSINE METHYLTRANSFERASE"/>
    <property type="match status" value="1"/>
</dbReference>
<keyword evidence="3 6" id="KW-0489">Methyltransferase</keyword>
<feature type="binding site" evidence="6">
    <location>
        <position position="133"/>
    </location>
    <ligand>
        <name>S-adenosyl-L-methionine</name>
        <dbReference type="ChEBI" id="CHEBI:59789"/>
    </ligand>
</feature>